<dbReference type="EMBL" id="BKCP01003891">
    <property type="protein sequence ID" value="GER29518.1"/>
    <property type="molecule type" value="Genomic_DNA"/>
</dbReference>
<comment type="caution">
    <text evidence="1">The sequence shown here is derived from an EMBL/GenBank/DDBJ whole genome shotgun (WGS) entry which is preliminary data.</text>
</comment>
<dbReference type="Proteomes" id="UP000325081">
    <property type="component" value="Unassembled WGS sequence"/>
</dbReference>
<sequence length="155" mass="16974">MRLGFADPLSAPFLRVLRREWAGRKTVAGEGVRSGRRGRTDGLGVSSWIQGTLDWSLWLSRRRLIRFCSAGVTVRGELCWLPSSDANLSRFSFGCGRRVPCFIPAGLALSIRLGGAAGLGSFNSSLTALCFEFWVLAGFRMSWGFGDFGSAWFLA</sequence>
<keyword evidence="2" id="KW-1185">Reference proteome</keyword>
<evidence type="ECO:0000313" key="2">
    <source>
        <dbReference type="Proteomes" id="UP000325081"/>
    </source>
</evidence>
<name>A0A5A7PAH6_STRAF</name>
<gene>
    <name evidence="1" type="ORF">STAS_05370</name>
</gene>
<evidence type="ECO:0000313" key="1">
    <source>
        <dbReference type="EMBL" id="GER29518.1"/>
    </source>
</evidence>
<protein>
    <submittedName>
        <fullName evidence="1">Solute carrier family 35 member G3</fullName>
    </submittedName>
</protein>
<dbReference type="AlphaFoldDB" id="A0A5A7PAH6"/>
<reference evidence="2" key="1">
    <citation type="journal article" date="2019" name="Curr. Biol.">
        <title>Genome Sequence of Striga asiatica Provides Insight into the Evolution of Plant Parasitism.</title>
        <authorList>
            <person name="Yoshida S."/>
            <person name="Kim S."/>
            <person name="Wafula E.K."/>
            <person name="Tanskanen J."/>
            <person name="Kim Y.M."/>
            <person name="Honaas L."/>
            <person name="Yang Z."/>
            <person name="Spallek T."/>
            <person name="Conn C.E."/>
            <person name="Ichihashi Y."/>
            <person name="Cheong K."/>
            <person name="Cui S."/>
            <person name="Der J.P."/>
            <person name="Gundlach H."/>
            <person name="Jiao Y."/>
            <person name="Hori C."/>
            <person name="Ishida J.K."/>
            <person name="Kasahara H."/>
            <person name="Kiba T."/>
            <person name="Kim M.S."/>
            <person name="Koo N."/>
            <person name="Laohavisit A."/>
            <person name="Lee Y.H."/>
            <person name="Lumba S."/>
            <person name="McCourt P."/>
            <person name="Mortimer J.C."/>
            <person name="Mutuku J.M."/>
            <person name="Nomura T."/>
            <person name="Sasaki-Sekimoto Y."/>
            <person name="Seto Y."/>
            <person name="Wang Y."/>
            <person name="Wakatake T."/>
            <person name="Sakakibara H."/>
            <person name="Demura T."/>
            <person name="Yamaguchi S."/>
            <person name="Yoneyama K."/>
            <person name="Manabe R.I."/>
            <person name="Nelson D.C."/>
            <person name="Schulman A.H."/>
            <person name="Timko M.P."/>
            <person name="dePamphilis C.W."/>
            <person name="Choi D."/>
            <person name="Shirasu K."/>
        </authorList>
    </citation>
    <scope>NUCLEOTIDE SEQUENCE [LARGE SCALE GENOMIC DNA]</scope>
    <source>
        <strain evidence="2">cv. UVA1</strain>
    </source>
</reference>
<proteinExistence type="predicted"/>
<organism evidence="1 2">
    <name type="scientific">Striga asiatica</name>
    <name type="common">Asiatic witchweed</name>
    <name type="synonym">Buchnera asiatica</name>
    <dbReference type="NCBI Taxonomy" id="4170"/>
    <lineage>
        <taxon>Eukaryota</taxon>
        <taxon>Viridiplantae</taxon>
        <taxon>Streptophyta</taxon>
        <taxon>Embryophyta</taxon>
        <taxon>Tracheophyta</taxon>
        <taxon>Spermatophyta</taxon>
        <taxon>Magnoliopsida</taxon>
        <taxon>eudicotyledons</taxon>
        <taxon>Gunneridae</taxon>
        <taxon>Pentapetalae</taxon>
        <taxon>asterids</taxon>
        <taxon>lamiids</taxon>
        <taxon>Lamiales</taxon>
        <taxon>Orobanchaceae</taxon>
        <taxon>Buchnereae</taxon>
        <taxon>Striga</taxon>
    </lineage>
</organism>
<accession>A0A5A7PAH6</accession>